<dbReference type="Proteomes" id="UP001164472">
    <property type="component" value="Chromosome"/>
</dbReference>
<feature type="signal peptide" evidence="1">
    <location>
        <begin position="1"/>
        <end position="23"/>
    </location>
</feature>
<dbReference type="PROSITE" id="PS51352">
    <property type="entry name" value="THIOREDOXIN_2"/>
    <property type="match status" value="1"/>
</dbReference>
<dbReference type="PANTHER" id="PTHR42852">
    <property type="entry name" value="THIOL:DISULFIDE INTERCHANGE PROTEIN DSBE"/>
    <property type="match status" value="1"/>
</dbReference>
<sequence>MLKLKLLAPLTLLLTLMVSNSWAETQEEKAPAFSLPDLYSGELQNLEQYRGKVVYLDFWASWCGPCRQSLPLLNTLRDELGKDKFEVVAINLDENPEDGKRFLEKYPVGYPVLTDTTGDTPQKYQLTGMPTSYIIDQKGNIRGAHQGFRTGDIDKIREAVKKLIQEGDNS</sequence>
<evidence type="ECO:0000313" key="4">
    <source>
        <dbReference type="Proteomes" id="UP001164472"/>
    </source>
</evidence>
<proteinExistence type="predicted"/>
<dbReference type="AlphaFoldDB" id="A0A9E8HIF7"/>
<keyword evidence="4" id="KW-1185">Reference proteome</keyword>
<dbReference type="SUPFAM" id="SSF52833">
    <property type="entry name" value="Thioredoxin-like"/>
    <property type="match status" value="1"/>
</dbReference>
<accession>A0A9E8HIF7</accession>
<dbReference type="InterPro" id="IPR013740">
    <property type="entry name" value="Redoxin"/>
</dbReference>
<dbReference type="EMBL" id="CP101527">
    <property type="protein sequence ID" value="UZW75268.1"/>
    <property type="molecule type" value="Genomic_DNA"/>
</dbReference>
<keyword evidence="1" id="KW-0732">Signal</keyword>
<dbReference type="InterPro" id="IPR013766">
    <property type="entry name" value="Thioredoxin_domain"/>
</dbReference>
<dbReference type="CDD" id="cd02966">
    <property type="entry name" value="TlpA_like_family"/>
    <property type="match status" value="1"/>
</dbReference>
<dbReference type="KEGG" id="asem:NNL22_01285"/>
<dbReference type="RefSeq" id="WP_251810890.1">
    <property type="nucleotide sequence ID" value="NZ_CP101527.1"/>
</dbReference>
<evidence type="ECO:0000259" key="2">
    <source>
        <dbReference type="PROSITE" id="PS51352"/>
    </source>
</evidence>
<gene>
    <name evidence="3" type="ORF">NNL22_01285</name>
</gene>
<dbReference type="GO" id="GO:0016491">
    <property type="term" value="F:oxidoreductase activity"/>
    <property type="evidence" value="ECO:0007669"/>
    <property type="project" value="InterPro"/>
</dbReference>
<dbReference type="Gene3D" id="3.40.30.10">
    <property type="entry name" value="Glutaredoxin"/>
    <property type="match status" value="1"/>
</dbReference>
<feature type="domain" description="Thioredoxin" evidence="2">
    <location>
        <begin position="24"/>
        <end position="165"/>
    </location>
</feature>
<dbReference type="InterPro" id="IPR036249">
    <property type="entry name" value="Thioredoxin-like_sf"/>
</dbReference>
<dbReference type="InterPro" id="IPR050553">
    <property type="entry name" value="Thioredoxin_ResA/DsbE_sf"/>
</dbReference>
<reference evidence="3" key="1">
    <citation type="submission" date="2022-07" db="EMBL/GenBank/DDBJ databases">
        <title>Alkalimarinus sp. nov., isolated from gut of a Alitta virens.</title>
        <authorList>
            <person name="Yang A.I."/>
            <person name="Shin N.-R."/>
        </authorList>
    </citation>
    <scope>NUCLEOTIDE SEQUENCE</scope>
    <source>
        <strain evidence="3">FA028</strain>
    </source>
</reference>
<evidence type="ECO:0000313" key="3">
    <source>
        <dbReference type="EMBL" id="UZW75268.1"/>
    </source>
</evidence>
<protein>
    <submittedName>
        <fullName evidence="3">TlpA family protein disulfide reductase</fullName>
    </submittedName>
</protein>
<dbReference type="Pfam" id="PF08534">
    <property type="entry name" value="Redoxin"/>
    <property type="match status" value="1"/>
</dbReference>
<feature type="chain" id="PRO_5039044880" evidence="1">
    <location>
        <begin position="24"/>
        <end position="170"/>
    </location>
</feature>
<organism evidence="3 4">
    <name type="scientific">Alkalimarinus sediminis</name>
    <dbReference type="NCBI Taxonomy" id="1632866"/>
    <lineage>
        <taxon>Bacteria</taxon>
        <taxon>Pseudomonadati</taxon>
        <taxon>Pseudomonadota</taxon>
        <taxon>Gammaproteobacteria</taxon>
        <taxon>Alteromonadales</taxon>
        <taxon>Alteromonadaceae</taxon>
        <taxon>Alkalimarinus</taxon>
    </lineage>
</organism>
<dbReference type="PANTHER" id="PTHR42852:SF17">
    <property type="entry name" value="THIOREDOXIN-LIKE PROTEIN HI_1115"/>
    <property type="match status" value="1"/>
</dbReference>
<evidence type="ECO:0000256" key="1">
    <source>
        <dbReference type="SAM" id="SignalP"/>
    </source>
</evidence>
<name>A0A9E8HIF7_9ALTE</name>